<keyword evidence="6 7" id="KW-0472">Membrane</keyword>
<dbReference type="InterPro" id="IPR051393">
    <property type="entry name" value="ABC_transporter_permease"/>
</dbReference>
<evidence type="ECO:0000256" key="4">
    <source>
        <dbReference type="ARBA" id="ARBA00022692"/>
    </source>
</evidence>
<comment type="caution">
    <text evidence="9">The sequence shown here is derived from an EMBL/GenBank/DDBJ whole genome shotgun (WGS) entry which is preliminary data.</text>
</comment>
<dbReference type="OrthoDB" id="9804439at2"/>
<keyword evidence="5 7" id="KW-1133">Transmembrane helix</keyword>
<comment type="subcellular location">
    <subcellularLocation>
        <location evidence="1 7">Cell membrane</location>
        <topology evidence="1 7">Multi-pass membrane protein</topology>
    </subcellularLocation>
</comment>
<evidence type="ECO:0000256" key="1">
    <source>
        <dbReference type="ARBA" id="ARBA00004651"/>
    </source>
</evidence>
<keyword evidence="10" id="KW-1185">Reference proteome</keyword>
<dbReference type="RefSeq" id="WP_129458114.1">
    <property type="nucleotide sequence ID" value="NZ_PPCV01000003.1"/>
</dbReference>
<dbReference type="SUPFAM" id="SSF161098">
    <property type="entry name" value="MetI-like"/>
    <property type="match status" value="1"/>
</dbReference>
<evidence type="ECO:0000256" key="7">
    <source>
        <dbReference type="RuleBase" id="RU363032"/>
    </source>
</evidence>
<name>A0A4Q2EIQ8_9ACTN</name>
<sequence>MTAATKAPVTGRHRKARLSTRDRVTVALMILIPTAVAATLVWVPAMATIVMSFFDWDGFSPFSEAKFVGTRWYTEAATIYPAFWPAIQHNVIWLLVLFGIATPIGLLLAVLLDREASHTKFYQTSLYLPVVLSMALIGFIWQLMFSRDQGLLNALLGTTIDWYGDPNINLWSALIATSWRHVGYVMLLYLAGLKGVDVALKEAARIDGASEVQTFFRVVFPVMFPINVVVLVITFIDSLRAFDLVWVINRGRNGLELLATEVTRNIVGEAQRIGFGSALATIMLVISTVFIIIYLRIVMKEDR</sequence>
<dbReference type="PANTHER" id="PTHR30193:SF37">
    <property type="entry name" value="INNER MEMBRANE ABC TRANSPORTER PERMEASE PROTEIN YCJO"/>
    <property type="match status" value="1"/>
</dbReference>
<gene>
    <name evidence="9" type="ORF">C1706_04850</name>
</gene>
<feature type="transmembrane region" description="Helical" evidence="7">
    <location>
        <begin position="214"/>
        <end position="236"/>
    </location>
</feature>
<dbReference type="PANTHER" id="PTHR30193">
    <property type="entry name" value="ABC TRANSPORTER PERMEASE PROTEIN"/>
    <property type="match status" value="1"/>
</dbReference>
<feature type="transmembrane region" description="Helical" evidence="7">
    <location>
        <begin position="170"/>
        <end position="193"/>
    </location>
</feature>
<feature type="transmembrane region" description="Helical" evidence="7">
    <location>
        <begin position="24"/>
        <end position="54"/>
    </location>
</feature>
<dbReference type="CDD" id="cd06261">
    <property type="entry name" value="TM_PBP2"/>
    <property type="match status" value="1"/>
</dbReference>
<dbReference type="GO" id="GO:0005886">
    <property type="term" value="C:plasma membrane"/>
    <property type="evidence" value="ECO:0007669"/>
    <property type="project" value="UniProtKB-SubCell"/>
</dbReference>
<evidence type="ECO:0000256" key="2">
    <source>
        <dbReference type="ARBA" id="ARBA00022448"/>
    </source>
</evidence>
<evidence type="ECO:0000313" key="10">
    <source>
        <dbReference type="Proteomes" id="UP000290624"/>
    </source>
</evidence>
<evidence type="ECO:0000256" key="3">
    <source>
        <dbReference type="ARBA" id="ARBA00022475"/>
    </source>
</evidence>
<reference evidence="9 10" key="1">
    <citation type="submission" date="2018-01" db="EMBL/GenBank/DDBJ databases">
        <title>Lactibacter flavus gen. nov., sp. nov., a novel bacterium of the family Propionibacteriaceae isolated from raw milk and dairy products.</title>
        <authorList>
            <person name="Wenning M."/>
            <person name="Breitenwieser F."/>
            <person name="Huptas C."/>
            <person name="von Neubeck M."/>
            <person name="Busse H.-J."/>
            <person name="Scherer S."/>
        </authorList>
    </citation>
    <scope>NUCLEOTIDE SEQUENCE [LARGE SCALE GENOMIC DNA]</scope>
    <source>
        <strain evidence="9 10">VG341</strain>
    </source>
</reference>
<organism evidence="9 10">
    <name type="scientific">Propioniciclava flava</name>
    <dbReference type="NCBI Taxonomy" id="2072026"/>
    <lineage>
        <taxon>Bacteria</taxon>
        <taxon>Bacillati</taxon>
        <taxon>Actinomycetota</taxon>
        <taxon>Actinomycetes</taxon>
        <taxon>Propionibacteriales</taxon>
        <taxon>Propionibacteriaceae</taxon>
        <taxon>Propioniciclava</taxon>
    </lineage>
</organism>
<keyword evidence="4 7" id="KW-0812">Transmembrane</keyword>
<dbReference type="GO" id="GO:0055085">
    <property type="term" value="P:transmembrane transport"/>
    <property type="evidence" value="ECO:0007669"/>
    <property type="project" value="InterPro"/>
</dbReference>
<proteinExistence type="inferred from homology"/>
<keyword evidence="2 7" id="KW-0813">Transport</keyword>
<feature type="transmembrane region" description="Helical" evidence="7">
    <location>
        <begin position="91"/>
        <end position="112"/>
    </location>
</feature>
<dbReference type="PROSITE" id="PS50928">
    <property type="entry name" value="ABC_TM1"/>
    <property type="match status" value="1"/>
</dbReference>
<dbReference type="Gene3D" id="1.10.3720.10">
    <property type="entry name" value="MetI-like"/>
    <property type="match status" value="1"/>
</dbReference>
<protein>
    <submittedName>
        <fullName evidence="9">ABC transporter permease</fullName>
    </submittedName>
</protein>
<accession>A0A4Q2EIQ8</accession>
<evidence type="ECO:0000256" key="5">
    <source>
        <dbReference type="ARBA" id="ARBA00022989"/>
    </source>
</evidence>
<comment type="similarity">
    <text evidence="7">Belongs to the binding-protein-dependent transport system permease family.</text>
</comment>
<dbReference type="Pfam" id="PF00528">
    <property type="entry name" value="BPD_transp_1"/>
    <property type="match status" value="1"/>
</dbReference>
<feature type="domain" description="ABC transmembrane type-1" evidence="8">
    <location>
        <begin position="87"/>
        <end position="294"/>
    </location>
</feature>
<evidence type="ECO:0000313" key="9">
    <source>
        <dbReference type="EMBL" id="RXW32502.1"/>
    </source>
</evidence>
<dbReference type="InterPro" id="IPR035906">
    <property type="entry name" value="MetI-like_sf"/>
</dbReference>
<dbReference type="InterPro" id="IPR000515">
    <property type="entry name" value="MetI-like"/>
</dbReference>
<evidence type="ECO:0000256" key="6">
    <source>
        <dbReference type="ARBA" id="ARBA00023136"/>
    </source>
</evidence>
<dbReference type="EMBL" id="PPCV01000003">
    <property type="protein sequence ID" value="RXW32502.1"/>
    <property type="molecule type" value="Genomic_DNA"/>
</dbReference>
<feature type="transmembrane region" description="Helical" evidence="7">
    <location>
        <begin position="124"/>
        <end position="144"/>
    </location>
</feature>
<keyword evidence="3" id="KW-1003">Cell membrane</keyword>
<feature type="transmembrane region" description="Helical" evidence="7">
    <location>
        <begin position="273"/>
        <end position="295"/>
    </location>
</feature>
<evidence type="ECO:0000259" key="8">
    <source>
        <dbReference type="PROSITE" id="PS50928"/>
    </source>
</evidence>
<dbReference type="AlphaFoldDB" id="A0A4Q2EIQ8"/>
<dbReference type="Proteomes" id="UP000290624">
    <property type="component" value="Unassembled WGS sequence"/>
</dbReference>